<dbReference type="AlphaFoldDB" id="A0A9E6RFB3"/>
<dbReference type="EMBL" id="CP081869">
    <property type="protein sequence ID" value="QZO00186.1"/>
    <property type="molecule type" value="Genomic_DNA"/>
</dbReference>
<protein>
    <submittedName>
        <fullName evidence="2">Uncharacterized protein</fullName>
    </submittedName>
</protein>
<reference evidence="2" key="1">
    <citation type="submission" date="2021-08" db="EMBL/GenBank/DDBJ databases">
        <authorList>
            <person name="Zhang H."/>
            <person name="Xu M."/>
            <person name="Yu Z."/>
            <person name="Yang L."/>
            <person name="Cai Y."/>
        </authorList>
    </citation>
    <scope>NUCLEOTIDE SEQUENCE</scope>
    <source>
        <strain evidence="2">CHL1</strain>
    </source>
</reference>
<proteinExistence type="predicted"/>
<dbReference type="KEGG" id="cmet:K6K41_27280"/>
<keyword evidence="1" id="KW-0732">Signal</keyword>
<feature type="signal peptide" evidence="1">
    <location>
        <begin position="1"/>
        <end position="27"/>
    </location>
</feature>
<evidence type="ECO:0000313" key="2">
    <source>
        <dbReference type="EMBL" id="QZO00186.1"/>
    </source>
</evidence>
<dbReference type="Proteomes" id="UP000825701">
    <property type="component" value="Chromosome"/>
</dbReference>
<gene>
    <name evidence="2" type="ORF">K6K41_27280</name>
</gene>
<evidence type="ECO:0000313" key="3">
    <source>
        <dbReference type="Proteomes" id="UP000825701"/>
    </source>
</evidence>
<keyword evidence="3" id="KW-1185">Reference proteome</keyword>
<name>A0A9E6RFB3_9HYPH</name>
<feature type="chain" id="PRO_5038410251" evidence="1">
    <location>
        <begin position="28"/>
        <end position="424"/>
    </location>
</feature>
<sequence length="424" mass="45438">MPSVASILSAAGLAAAILAVGATDAFAVKRKNETVAGLKVVTFSWNDSAGRKRSVSLKREGEGNPGHGGYAVRMTYRYDDAGKLKTLKAIAPKTRDGGFGYFVAHERYRTFADGDQAPIAAKIFGADDSPLGLGFPVKQKTVLDEPGRKAVEFKLAYPKYGTRSPGGIDQNTGEDKPRIGTDAGLFKRYDLPVTIRWTFEDGKDHPRIAVKVDLGKVPGPDRLSFDVRGPYGKLDFDDGEAAIAKVMWADRFAFETTASPVTRNATWTWNAPNAGARFTALIAGSREMGIVEPRPFAQSLTNDGYSDGRGKTSATYFGGNGCPFQDQIIPCDYEWPYQSAQYELPYDNRNGATTSEKIAWGSTPYYGMSLSSTYDGTQSVAFDGFPADRSIDYDVCVVLGPTTAGGLTRAVAAGGGDYSCASGG</sequence>
<organism evidence="2 3">
    <name type="scientific">Chenggangzhangella methanolivorans</name>
    <dbReference type="NCBI Taxonomy" id="1437009"/>
    <lineage>
        <taxon>Bacteria</taxon>
        <taxon>Pseudomonadati</taxon>
        <taxon>Pseudomonadota</taxon>
        <taxon>Alphaproteobacteria</taxon>
        <taxon>Hyphomicrobiales</taxon>
        <taxon>Methylopilaceae</taxon>
        <taxon>Chenggangzhangella</taxon>
    </lineage>
</organism>
<dbReference type="RefSeq" id="WP_261403346.1">
    <property type="nucleotide sequence ID" value="NZ_CP081869.1"/>
</dbReference>
<accession>A0A9E6RFB3</accession>
<evidence type="ECO:0000256" key="1">
    <source>
        <dbReference type="SAM" id="SignalP"/>
    </source>
</evidence>